<dbReference type="VEuPathDB" id="FungiDB:ATEG_06551"/>
<evidence type="ECO:0000256" key="1">
    <source>
        <dbReference type="SAM" id="SignalP"/>
    </source>
</evidence>
<evidence type="ECO:0000313" key="2">
    <source>
        <dbReference type="EMBL" id="EAU33095.1"/>
    </source>
</evidence>
<dbReference type="PROSITE" id="PS51257">
    <property type="entry name" value="PROKAR_LIPOPROTEIN"/>
    <property type="match status" value="1"/>
</dbReference>
<organism evidence="2 3">
    <name type="scientific">Aspergillus terreus (strain NIH 2624 / FGSC A1156)</name>
    <dbReference type="NCBI Taxonomy" id="341663"/>
    <lineage>
        <taxon>Eukaryota</taxon>
        <taxon>Fungi</taxon>
        <taxon>Dikarya</taxon>
        <taxon>Ascomycota</taxon>
        <taxon>Pezizomycotina</taxon>
        <taxon>Eurotiomycetes</taxon>
        <taxon>Eurotiomycetidae</taxon>
        <taxon>Eurotiales</taxon>
        <taxon>Aspergillaceae</taxon>
        <taxon>Aspergillus</taxon>
        <taxon>Aspergillus subgen. Circumdati</taxon>
    </lineage>
</organism>
<evidence type="ECO:0000313" key="3">
    <source>
        <dbReference type="Proteomes" id="UP000007963"/>
    </source>
</evidence>
<reference evidence="3" key="1">
    <citation type="submission" date="2005-09" db="EMBL/GenBank/DDBJ databases">
        <title>Annotation of the Aspergillus terreus NIH2624 genome.</title>
        <authorList>
            <person name="Birren B.W."/>
            <person name="Lander E.S."/>
            <person name="Galagan J.E."/>
            <person name="Nusbaum C."/>
            <person name="Devon K."/>
            <person name="Henn M."/>
            <person name="Ma L.-J."/>
            <person name="Jaffe D.B."/>
            <person name="Butler J."/>
            <person name="Alvarez P."/>
            <person name="Gnerre S."/>
            <person name="Grabherr M."/>
            <person name="Kleber M."/>
            <person name="Mauceli E.W."/>
            <person name="Brockman W."/>
            <person name="Rounsley S."/>
            <person name="Young S.K."/>
            <person name="LaButti K."/>
            <person name="Pushparaj V."/>
            <person name="DeCaprio D."/>
            <person name="Crawford M."/>
            <person name="Koehrsen M."/>
            <person name="Engels R."/>
            <person name="Montgomery P."/>
            <person name="Pearson M."/>
            <person name="Howarth C."/>
            <person name="Larson L."/>
            <person name="Luoma S."/>
            <person name="White J."/>
            <person name="Alvarado L."/>
            <person name="Kodira C.D."/>
            <person name="Zeng Q."/>
            <person name="Oleary S."/>
            <person name="Yandava C."/>
            <person name="Denning D.W."/>
            <person name="Nierman W.C."/>
            <person name="Milne T."/>
            <person name="Madden K."/>
        </authorList>
    </citation>
    <scope>NUCLEOTIDE SEQUENCE [LARGE SCALE GENOMIC DNA]</scope>
    <source>
        <strain evidence="3">NIH 2624 / FGSC A1156</strain>
    </source>
</reference>
<dbReference type="HOGENOM" id="CLU_079392_0_0_1"/>
<sequence>MRFFSALSSALLVSAAAAQSCSPSSSDAQVVEFGWALQYLLERYYSSQPLNSTFLNSADNSSTANYYTNFQGIQRQNRLGVRAVQQLGSKVPGFTAPRCNFTFPDAKDGETWVKNAQKLEQNVCGAYIGLAAYTQAPEVSFLMARLAAQHSAHAYYITSNVQEPVFPTNSSSLIPAYPPDYVLQSGNQPGKLGEYLNGCVSAPSPPCGQKLTFGPLIASTGGANASSSSASPSGTATAFAKRLFY</sequence>
<dbReference type="OrthoDB" id="4363568at2759"/>
<dbReference type="GeneID" id="4322035"/>
<dbReference type="eggNOG" id="ENOG502RPEK">
    <property type="taxonomic scope" value="Eukaryota"/>
</dbReference>
<proteinExistence type="predicted"/>
<dbReference type="Pfam" id="PF13668">
    <property type="entry name" value="Ferritin_2"/>
    <property type="match status" value="1"/>
</dbReference>
<dbReference type="EMBL" id="CH476602">
    <property type="protein sequence ID" value="EAU33095.1"/>
    <property type="molecule type" value="Genomic_DNA"/>
</dbReference>
<accession>Q0CID3</accession>
<feature type="chain" id="PRO_5004170320" evidence="1">
    <location>
        <begin position="19"/>
        <end position="245"/>
    </location>
</feature>
<feature type="signal peptide" evidence="1">
    <location>
        <begin position="1"/>
        <end position="18"/>
    </location>
</feature>
<keyword evidence="1" id="KW-0732">Signal</keyword>
<dbReference type="Proteomes" id="UP000007963">
    <property type="component" value="Unassembled WGS sequence"/>
</dbReference>
<dbReference type="OMA" id="TAHAYYI"/>
<name>Q0CID3_ASPTN</name>
<gene>
    <name evidence="2" type="ORF">ATEG_06551</name>
</gene>
<protein>
    <submittedName>
        <fullName evidence="2">Uncharacterized protein</fullName>
    </submittedName>
</protein>
<dbReference type="RefSeq" id="XP_001215729.1">
    <property type="nucleotide sequence ID" value="XM_001215729.1"/>
</dbReference>
<dbReference type="AlphaFoldDB" id="Q0CID3"/>